<evidence type="ECO:0000256" key="1">
    <source>
        <dbReference type="SAM" id="MobiDB-lite"/>
    </source>
</evidence>
<accession>A0A916TKY4</accession>
<proteinExistence type="predicted"/>
<protein>
    <recommendedName>
        <fullName evidence="4">DUF4440 domain-containing protein</fullName>
    </recommendedName>
</protein>
<dbReference type="Gene3D" id="3.10.450.50">
    <property type="match status" value="1"/>
</dbReference>
<dbReference type="AlphaFoldDB" id="A0A916TKY4"/>
<feature type="region of interest" description="Disordered" evidence="1">
    <location>
        <begin position="1"/>
        <end position="24"/>
    </location>
</feature>
<dbReference type="Proteomes" id="UP000605148">
    <property type="component" value="Unassembled WGS sequence"/>
</dbReference>
<dbReference type="RefSeq" id="WP_172972092.1">
    <property type="nucleotide sequence ID" value="NZ_BMFA01000006.1"/>
</dbReference>
<organism evidence="2 3">
    <name type="scientific">Roseibium aquae</name>
    <dbReference type="NCBI Taxonomy" id="1323746"/>
    <lineage>
        <taxon>Bacteria</taxon>
        <taxon>Pseudomonadati</taxon>
        <taxon>Pseudomonadota</taxon>
        <taxon>Alphaproteobacteria</taxon>
        <taxon>Hyphomicrobiales</taxon>
        <taxon>Stappiaceae</taxon>
        <taxon>Roseibium</taxon>
    </lineage>
</organism>
<gene>
    <name evidence="2" type="ORF">GCM10011316_21040</name>
</gene>
<sequence length="147" mass="15933">MSEDNDHSSAQNGSANGAGPDNGTGAEEAIAALFDDYKTGFDDYEADRICDCFTLPVVIWQQEKGHVFADADELMENIEALLSVLDKEGIVQSDFHVSSSHISGTSAMVTLDWQQSNGDGEIVTDFTCHYHLLQDGADWGIAMVVNE</sequence>
<keyword evidence="3" id="KW-1185">Reference proteome</keyword>
<evidence type="ECO:0008006" key="4">
    <source>
        <dbReference type="Google" id="ProtNLM"/>
    </source>
</evidence>
<dbReference type="SUPFAM" id="SSF54427">
    <property type="entry name" value="NTF2-like"/>
    <property type="match status" value="1"/>
</dbReference>
<dbReference type="InterPro" id="IPR032710">
    <property type="entry name" value="NTF2-like_dom_sf"/>
</dbReference>
<evidence type="ECO:0000313" key="3">
    <source>
        <dbReference type="Proteomes" id="UP000605148"/>
    </source>
</evidence>
<reference evidence="2" key="2">
    <citation type="submission" date="2020-09" db="EMBL/GenBank/DDBJ databases">
        <authorList>
            <person name="Sun Q."/>
            <person name="Zhou Y."/>
        </authorList>
    </citation>
    <scope>NUCLEOTIDE SEQUENCE</scope>
    <source>
        <strain evidence="2">CGMCC 1.12426</strain>
    </source>
</reference>
<comment type="caution">
    <text evidence="2">The sequence shown here is derived from an EMBL/GenBank/DDBJ whole genome shotgun (WGS) entry which is preliminary data.</text>
</comment>
<dbReference type="EMBL" id="BMFA01000006">
    <property type="protein sequence ID" value="GGB48714.1"/>
    <property type="molecule type" value="Genomic_DNA"/>
</dbReference>
<reference evidence="2" key="1">
    <citation type="journal article" date="2014" name="Int. J. Syst. Evol. Microbiol.">
        <title>Complete genome sequence of Corynebacterium casei LMG S-19264T (=DSM 44701T), isolated from a smear-ripened cheese.</title>
        <authorList>
            <consortium name="US DOE Joint Genome Institute (JGI-PGF)"/>
            <person name="Walter F."/>
            <person name="Albersmeier A."/>
            <person name="Kalinowski J."/>
            <person name="Ruckert C."/>
        </authorList>
    </citation>
    <scope>NUCLEOTIDE SEQUENCE</scope>
    <source>
        <strain evidence="2">CGMCC 1.12426</strain>
    </source>
</reference>
<evidence type="ECO:0000313" key="2">
    <source>
        <dbReference type="EMBL" id="GGB48714.1"/>
    </source>
</evidence>
<name>A0A916TKY4_9HYPH</name>